<evidence type="ECO:0000256" key="5">
    <source>
        <dbReference type="SAM" id="Phobius"/>
    </source>
</evidence>
<evidence type="ECO:0000256" key="4">
    <source>
        <dbReference type="ARBA" id="ARBA00023136"/>
    </source>
</evidence>
<feature type="transmembrane region" description="Helical" evidence="5">
    <location>
        <begin position="132"/>
        <end position="150"/>
    </location>
</feature>
<feature type="transmembrane region" description="Helical" evidence="5">
    <location>
        <begin position="15"/>
        <end position="36"/>
    </location>
</feature>
<reference evidence="7" key="1">
    <citation type="submission" date="2023-11" db="EMBL/GenBank/DDBJ databases">
        <title>Scrofimicrobium hongkongense sp. nov., isolated from a patient with peritonitis.</title>
        <authorList>
            <person name="Lao H.Y."/>
            <person name="Wong A.Y.P."/>
            <person name="Ng T.L."/>
            <person name="Wong R.Y.L."/>
            <person name="Yau M.C.Y."/>
            <person name="Lam J.Y.W."/>
            <person name="Siu G.K.H."/>
        </authorList>
    </citation>
    <scope>NUCLEOTIDE SEQUENCE</scope>
    <source>
        <strain evidence="7">R131</strain>
    </source>
</reference>
<feature type="transmembrane region" description="Helical" evidence="5">
    <location>
        <begin position="211"/>
        <end position="230"/>
    </location>
</feature>
<keyword evidence="2 5" id="KW-0812">Transmembrane</keyword>
<keyword evidence="3 5" id="KW-1133">Transmembrane helix</keyword>
<feature type="transmembrane region" description="Helical" evidence="5">
    <location>
        <begin position="236"/>
        <end position="252"/>
    </location>
</feature>
<dbReference type="Pfam" id="PF13515">
    <property type="entry name" value="FUSC_2"/>
    <property type="match status" value="1"/>
</dbReference>
<dbReference type="KEGG" id="sapp:SAC06_05290"/>
<feature type="transmembrane region" description="Helical" evidence="5">
    <location>
        <begin position="287"/>
        <end position="305"/>
    </location>
</feature>
<protein>
    <submittedName>
        <fullName evidence="7">FUSC family protein</fullName>
    </submittedName>
</protein>
<dbReference type="AlphaFoldDB" id="A0AAU7V4Y9"/>
<sequence length="336" mass="35713">MKGKQFLTPGLKQRIKGTVILLTSVLIPATIVGHFFGLERALPYGMAILYSMMFARVVSNLQAAAIITVGAILAALSTVVGKDPLGAAALIFVAALLQGVTNYRATGVLTLAPAMVIFFGPGPIHLNWDEAALWVVAGGTTGVVISRLLRIHTPPVTVGQDISIKHGLVLGTLGAILIFVAMKGHWQHGYWAPLTLMMALRPVPGQRMSSLEGRLTGTMIGGVIALVTFRYLPHDALLALGIVGLCLTVAFMQGRNYLLQALAMTPTLLVLVTLGDTGHATDFALQRIVFTALGVAVAVPGVYFLRWWDDQGPIKLPFLPPAPTQTDDPAEAEPKS</sequence>
<feature type="transmembrane region" description="Helical" evidence="5">
    <location>
        <begin position="57"/>
        <end position="79"/>
    </location>
</feature>
<dbReference type="InterPro" id="IPR049453">
    <property type="entry name" value="Memb_transporter_dom"/>
</dbReference>
<comment type="subcellular location">
    <subcellularLocation>
        <location evidence="1">Membrane</location>
        <topology evidence="1">Multi-pass membrane protein</topology>
    </subcellularLocation>
</comment>
<feature type="domain" description="Integral membrane bound transporter" evidence="6">
    <location>
        <begin position="179"/>
        <end position="299"/>
    </location>
</feature>
<evidence type="ECO:0000256" key="1">
    <source>
        <dbReference type="ARBA" id="ARBA00004141"/>
    </source>
</evidence>
<accession>A0AAU7V4Y9</accession>
<organism evidence="7">
    <name type="scientific">Scrofimicrobium appendicitidis</name>
    <dbReference type="NCBI Taxonomy" id="3079930"/>
    <lineage>
        <taxon>Bacteria</taxon>
        <taxon>Bacillati</taxon>
        <taxon>Actinomycetota</taxon>
        <taxon>Actinomycetes</taxon>
        <taxon>Actinomycetales</taxon>
        <taxon>Actinomycetaceae</taxon>
        <taxon>Scrofimicrobium</taxon>
    </lineage>
</organism>
<dbReference type="RefSeq" id="WP_350257265.1">
    <property type="nucleotide sequence ID" value="NZ_CP138335.1"/>
</dbReference>
<name>A0AAU7V4Y9_9ACTO</name>
<evidence type="ECO:0000256" key="2">
    <source>
        <dbReference type="ARBA" id="ARBA00022692"/>
    </source>
</evidence>
<evidence type="ECO:0000259" key="6">
    <source>
        <dbReference type="Pfam" id="PF13515"/>
    </source>
</evidence>
<proteinExistence type="predicted"/>
<evidence type="ECO:0000313" key="7">
    <source>
        <dbReference type="EMBL" id="XBW07071.1"/>
    </source>
</evidence>
<gene>
    <name evidence="7" type="ORF">SAC06_05290</name>
</gene>
<keyword evidence="4 5" id="KW-0472">Membrane</keyword>
<dbReference type="EMBL" id="CP138335">
    <property type="protein sequence ID" value="XBW07071.1"/>
    <property type="molecule type" value="Genomic_DNA"/>
</dbReference>
<feature type="transmembrane region" description="Helical" evidence="5">
    <location>
        <begin position="85"/>
        <end position="101"/>
    </location>
</feature>
<feature type="transmembrane region" description="Helical" evidence="5">
    <location>
        <begin position="162"/>
        <end position="182"/>
    </location>
</feature>
<feature type="transmembrane region" description="Helical" evidence="5">
    <location>
        <begin position="108"/>
        <end position="126"/>
    </location>
</feature>
<evidence type="ECO:0000256" key="3">
    <source>
        <dbReference type="ARBA" id="ARBA00022989"/>
    </source>
</evidence>
<dbReference type="GO" id="GO:0016020">
    <property type="term" value="C:membrane"/>
    <property type="evidence" value="ECO:0007669"/>
    <property type="project" value="UniProtKB-SubCell"/>
</dbReference>